<dbReference type="AlphaFoldDB" id="K9W0C3"/>
<protein>
    <submittedName>
        <fullName evidence="1">Uncharacterized protein</fullName>
    </submittedName>
</protein>
<dbReference type="eggNOG" id="ENOG503258J">
    <property type="taxonomic scope" value="Bacteria"/>
</dbReference>
<dbReference type="EMBL" id="CP003620">
    <property type="protein sequence ID" value="AFZ13234.1"/>
    <property type="molecule type" value="Genomic_DNA"/>
</dbReference>
<keyword evidence="2" id="KW-1185">Reference proteome</keyword>
<dbReference type="PATRIC" id="fig|1173022.3.peg.2559"/>
<dbReference type="KEGG" id="cep:Cri9333_2367"/>
<sequence>MPTPCHILVESNPVVIYASRNGSPDKVLPILNQFIQKFWQERETAGENKDTPECLVAQILVRFGYEICEDDFSNLKVGVNYSQDVNYLYFISLDRQITVWVPDDSYHNNPVLGLKGCRQLAGDQDIN</sequence>
<dbReference type="RefSeq" id="WP_015203348.1">
    <property type="nucleotide sequence ID" value="NC_019753.1"/>
</dbReference>
<proteinExistence type="predicted"/>
<evidence type="ECO:0000313" key="1">
    <source>
        <dbReference type="EMBL" id="AFZ13234.1"/>
    </source>
</evidence>
<name>K9W0C3_9CYAN</name>
<dbReference type="OrthoDB" id="460412at2"/>
<organism evidence="1 2">
    <name type="scientific">Crinalium epipsammum PCC 9333</name>
    <dbReference type="NCBI Taxonomy" id="1173022"/>
    <lineage>
        <taxon>Bacteria</taxon>
        <taxon>Bacillati</taxon>
        <taxon>Cyanobacteriota</taxon>
        <taxon>Cyanophyceae</taxon>
        <taxon>Gomontiellales</taxon>
        <taxon>Gomontiellaceae</taxon>
        <taxon>Crinalium</taxon>
    </lineage>
</organism>
<dbReference type="HOGENOM" id="CLU_146683_0_0_3"/>
<reference evidence="1 2" key="1">
    <citation type="submission" date="2012-06" db="EMBL/GenBank/DDBJ databases">
        <title>Finished chromosome of genome of Crinalium epipsammum PCC 9333.</title>
        <authorList>
            <consortium name="US DOE Joint Genome Institute"/>
            <person name="Gugger M."/>
            <person name="Coursin T."/>
            <person name="Rippka R."/>
            <person name="Tandeau De Marsac N."/>
            <person name="Huntemann M."/>
            <person name="Wei C.-L."/>
            <person name="Han J."/>
            <person name="Detter J.C."/>
            <person name="Han C."/>
            <person name="Tapia R."/>
            <person name="Davenport K."/>
            <person name="Daligault H."/>
            <person name="Erkkila T."/>
            <person name="Gu W."/>
            <person name="Munk A.C.C."/>
            <person name="Teshima H."/>
            <person name="Xu Y."/>
            <person name="Chain P."/>
            <person name="Chen A."/>
            <person name="Krypides N."/>
            <person name="Mavromatis K."/>
            <person name="Markowitz V."/>
            <person name="Szeto E."/>
            <person name="Ivanova N."/>
            <person name="Mikhailova N."/>
            <person name="Ovchinnikova G."/>
            <person name="Pagani I."/>
            <person name="Pati A."/>
            <person name="Goodwin L."/>
            <person name="Peters L."/>
            <person name="Pitluck S."/>
            <person name="Woyke T."/>
            <person name="Kerfeld C."/>
        </authorList>
    </citation>
    <scope>NUCLEOTIDE SEQUENCE [LARGE SCALE GENOMIC DNA]</scope>
    <source>
        <strain evidence="1 2">PCC 9333</strain>
    </source>
</reference>
<dbReference type="Proteomes" id="UP000010472">
    <property type="component" value="Chromosome"/>
</dbReference>
<gene>
    <name evidence="1" type="ORF">Cri9333_2367</name>
</gene>
<accession>K9W0C3</accession>
<evidence type="ECO:0000313" key="2">
    <source>
        <dbReference type="Proteomes" id="UP000010472"/>
    </source>
</evidence>